<comment type="catalytic activity">
    <reaction evidence="15">
        <text>O-phospho-L-tyrosyl-[protein] + H2O = L-tyrosyl-[protein] + phosphate</text>
        <dbReference type="Rhea" id="RHEA:10684"/>
        <dbReference type="Rhea" id="RHEA-COMP:10136"/>
        <dbReference type="Rhea" id="RHEA-COMP:20101"/>
        <dbReference type="ChEBI" id="CHEBI:15377"/>
        <dbReference type="ChEBI" id="CHEBI:43474"/>
        <dbReference type="ChEBI" id="CHEBI:46858"/>
        <dbReference type="ChEBI" id="CHEBI:61978"/>
        <dbReference type="EC" id="3.1.3.48"/>
    </reaction>
</comment>
<dbReference type="InterPro" id="IPR020405">
    <property type="entry name" value="Atypical_DUSP_subfamA"/>
</dbReference>
<dbReference type="GO" id="GO:0004725">
    <property type="term" value="F:protein tyrosine phosphatase activity"/>
    <property type="evidence" value="ECO:0007669"/>
    <property type="project" value="UniProtKB-EC"/>
</dbReference>
<evidence type="ECO:0000256" key="15">
    <source>
        <dbReference type="ARBA" id="ARBA00051722"/>
    </source>
</evidence>
<dbReference type="EC" id="3.1.3.48" evidence="4"/>
<feature type="region of interest" description="Disordered" evidence="17">
    <location>
        <begin position="1"/>
        <end position="43"/>
    </location>
</feature>
<evidence type="ECO:0000256" key="2">
    <source>
        <dbReference type="ARBA" id="ARBA00004496"/>
    </source>
</evidence>
<feature type="domain" description="Tyrosine-protein phosphatase" evidence="18">
    <location>
        <begin position="393"/>
        <end position="544"/>
    </location>
</feature>
<evidence type="ECO:0000256" key="12">
    <source>
        <dbReference type="ARBA" id="ARBA00045755"/>
    </source>
</evidence>
<evidence type="ECO:0000313" key="21">
    <source>
        <dbReference type="Proteomes" id="UP000034805"/>
    </source>
</evidence>
<feature type="domain" description="Tyrosine-protein phosphatase" evidence="18">
    <location>
        <begin position="178"/>
        <end position="329"/>
    </location>
</feature>
<dbReference type="GO" id="GO:0043409">
    <property type="term" value="P:negative regulation of MAPK cascade"/>
    <property type="evidence" value="ECO:0007669"/>
    <property type="project" value="TreeGrafter"/>
</dbReference>
<comment type="catalytic activity">
    <reaction evidence="14">
        <text>O-phospho-L-threonyl-[protein] + H2O = L-threonyl-[protein] + phosphate</text>
        <dbReference type="Rhea" id="RHEA:47004"/>
        <dbReference type="Rhea" id="RHEA-COMP:11060"/>
        <dbReference type="Rhea" id="RHEA-COMP:11605"/>
        <dbReference type="ChEBI" id="CHEBI:15377"/>
        <dbReference type="ChEBI" id="CHEBI:30013"/>
        <dbReference type="ChEBI" id="CHEBI:43474"/>
        <dbReference type="ChEBI" id="CHEBI:61977"/>
        <dbReference type="EC" id="3.1.3.16"/>
    </reaction>
</comment>
<dbReference type="GO" id="GO:0005634">
    <property type="term" value="C:nucleus"/>
    <property type="evidence" value="ECO:0007669"/>
    <property type="project" value="UniProtKB-SubCell"/>
</dbReference>
<feature type="region of interest" description="Disordered" evidence="17">
    <location>
        <begin position="987"/>
        <end position="1018"/>
    </location>
</feature>
<dbReference type="Gene3D" id="3.90.190.10">
    <property type="entry name" value="Protein tyrosine phosphatase superfamily"/>
    <property type="match status" value="5"/>
</dbReference>
<comment type="similarity">
    <text evidence="3">Belongs to the protein-tyrosine phosphatase family. Non-receptor class dual specificity subfamily.</text>
</comment>
<protein>
    <recommendedName>
        <fullName evidence="10">Dual specificity phosphatase 29</fullName>
        <ecNumber evidence="5">3.1.3.16</ecNumber>
        <ecNumber evidence="4">3.1.3.48</ecNumber>
    </recommendedName>
    <alternativeName>
        <fullName evidence="11">Dual specificity phosphatase DUPD1</fullName>
    </alternativeName>
</protein>
<feature type="non-terminal residue" evidence="20">
    <location>
        <position position="1"/>
    </location>
</feature>
<evidence type="ECO:0000259" key="18">
    <source>
        <dbReference type="PROSITE" id="PS50054"/>
    </source>
</evidence>
<feature type="domain" description="Tyrosine specific protein phosphatases" evidence="19">
    <location>
        <begin position="573"/>
        <end position="624"/>
    </location>
</feature>
<dbReference type="InterPro" id="IPR029021">
    <property type="entry name" value="Prot-tyrosine_phosphatase-like"/>
</dbReference>
<evidence type="ECO:0000256" key="17">
    <source>
        <dbReference type="SAM" id="MobiDB-lite"/>
    </source>
</evidence>
<dbReference type="AlphaFoldDB" id="A0A0P7V0U3"/>
<dbReference type="SUPFAM" id="SSF52799">
    <property type="entry name" value="(Phosphotyrosine protein) phosphatases II"/>
    <property type="match status" value="5"/>
</dbReference>
<accession>A0A0P7V0U3</accession>
<evidence type="ECO:0000313" key="20">
    <source>
        <dbReference type="EMBL" id="KPP79860.1"/>
    </source>
</evidence>
<feature type="compositionally biased region" description="Basic and acidic residues" evidence="17">
    <location>
        <begin position="1"/>
        <end position="11"/>
    </location>
</feature>
<dbReference type="Proteomes" id="UP000034805">
    <property type="component" value="Unassembled WGS sequence"/>
</dbReference>
<feature type="compositionally biased region" description="Basic and acidic residues" evidence="17">
    <location>
        <begin position="78"/>
        <end position="87"/>
    </location>
</feature>
<feature type="domain" description="Tyrosine specific protein phosphatases" evidence="19">
    <location>
        <begin position="250"/>
        <end position="308"/>
    </location>
</feature>
<sequence length="1018" mass="114295">SARAEVSDRKSGKSNRWPRKARRHNDGSGTWWTEVESQKRSKSHVSQAVIVGNHVWRVRNGAFRRRTCLLAQPKARRPHSEHDDKRRPPPPRTCCRHSQRFQPKMEGGHTSASAPDPCALCFRVASQHSERTENMFNMSTGDGFGKREAPASPQESCGAASPEEPERPTSAELERLLNPNATSPLRFYISTKYDRCAAHDRHGLWKMGITHVLNAAHGKMYCKGSHDFYGTTVQYRGVPANDLPTFDMSPYFCSAADYIREALDTPGAKMFVHCAVGVSRSAALVLAFLMIHHHFSLMDAIKKVKESRWIFPNRGFLKQLQKLDADLCKKRRKPVLSDEEEKESQGGRGNASSLLIWSQFRSKMTTSQGSKHGYLSVKDLEDVLDSCKLQLTQIDEVWPNIYIGNVSVAQNRTALQKLGITHILNAAHSKQGSIGDQKFYGSKFVYCGIPADDSSYFDLDVYFQPAADFIHKALKEGDGKVLVHCIMGMSRSSTLVLAYLMLYHHLPLLTACRSITRWAAKDKRMLQSHGISHVLNAADGKFNVCTGPAFYRDTGIAYHGVEAFDMPSFDMTPFFYSAARFIKEALSTPTSKVLVHCAMGLSRSSTLVLAYLMIHEHMTLPEAIAATECEYQTPPTSDLLHLLLKNRHPTGPIDEVWPGVHIARDKETPRASGITHVVNAAHGPDRIDTGARFYADVDVDVSYFGVEAADKRDFDLTPYFCPRRVLVHCARGISRSATLVLACLMIHEKLTLVEAIKAVRRHRDVLPNSGFLDQLRRLDATLSLGRKTELEKMASYCLTTSRKTVREEVPSDSDDDYVTPGGYELEKMLCRPPSVPYARVNEVWPNVYIGDEQTARNRHSLTRMGVTHVLNAAEGTRNSVDTGPDYYGGMNIQYYGVEAEDVPTFNLSHFFYPAAQFIDDALGRPENKLLVHCVMGRSRSVTLFLAYLMIHENMTLVDAIEHVKQRRRILPNWGFLKQLRQLDVQLRGRAENSDNEGKGDEGDDAKSEEGEEDDQDVK</sequence>
<comment type="subcellular location">
    <subcellularLocation>
        <location evidence="2">Cytoplasm</location>
    </subcellularLocation>
    <subcellularLocation>
        <location evidence="1">Nucleus</location>
    </subcellularLocation>
</comment>
<dbReference type="PROSITE" id="PS50054">
    <property type="entry name" value="TYR_PHOSPHATASE_DUAL"/>
    <property type="match status" value="3"/>
</dbReference>
<evidence type="ECO:0000256" key="6">
    <source>
        <dbReference type="ARBA" id="ARBA00022490"/>
    </source>
</evidence>
<dbReference type="InterPro" id="IPR000387">
    <property type="entry name" value="Tyr_Pase_dom"/>
</dbReference>
<feature type="region of interest" description="Disordered" evidence="17">
    <location>
        <begin position="69"/>
        <end position="113"/>
    </location>
</feature>
<dbReference type="PANTHER" id="PTHR45682:SF6">
    <property type="entry name" value="DUAL SPECIFICITY PHOSPHATASE 29"/>
    <property type="match status" value="1"/>
</dbReference>
<dbReference type="PRINTS" id="PR01909">
    <property type="entry name" value="ADSPHPHTASEA"/>
</dbReference>
<feature type="compositionally biased region" description="Basic and acidic residues" evidence="17">
    <location>
        <begin position="987"/>
        <end position="1008"/>
    </location>
</feature>
<dbReference type="PANTHER" id="PTHR45682">
    <property type="entry name" value="AGAP008228-PA"/>
    <property type="match status" value="1"/>
</dbReference>
<keyword evidence="7" id="KW-0378">Hydrolase</keyword>
<evidence type="ECO:0000256" key="11">
    <source>
        <dbReference type="ARBA" id="ARBA00033152"/>
    </source>
</evidence>
<name>A0A0P7V0U3_SCLFO</name>
<dbReference type="GO" id="GO:0008138">
    <property type="term" value="F:protein tyrosine/serine/threonine phosphatase activity"/>
    <property type="evidence" value="ECO:0007669"/>
    <property type="project" value="InterPro"/>
</dbReference>
<evidence type="ECO:0000256" key="3">
    <source>
        <dbReference type="ARBA" id="ARBA00008601"/>
    </source>
</evidence>
<dbReference type="PROSITE" id="PS50056">
    <property type="entry name" value="TYR_PHOSPHATASE_2"/>
    <property type="match status" value="5"/>
</dbReference>
<comment type="catalytic activity">
    <reaction evidence="13">
        <text>O-phospho-L-seryl-[protein] + H2O = L-seryl-[protein] + phosphate</text>
        <dbReference type="Rhea" id="RHEA:20629"/>
        <dbReference type="Rhea" id="RHEA-COMP:9863"/>
        <dbReference type="Rhea" id="RHEA-COMP:11604"/>
        <dbReference type="ChEBI" id="CHEBI:15377"/>
        <dbReference type="ChEBI" id="CHEBI:29999"/>
        <dbReference type="ChEBI" id="CHEBI:43474"/>
        <dbReference type="ChEBI" id="CHEBI:83421"/>
        <dbReference type="EC" id="3.1.3.16"/>
    </reaction>
</comment>
<feature type="domain" description="Tyrosine specific protein phosphatases" evidence="19">
    <location>
        <begin position="909"/>
        <end position="967"/>
    </location>
</feature>
<dbReference type="GO" id="GO:0004722">
    <property type="term" value="F:protein serine/threonine phosphatase activity"/>
    <property type="evidence" value="ECO:0007669"/>
    <property type="project" value="UniProtKB-EC"/>
</dbReference>
<dbReference type="PRINTS" id="PR01908">
    <property type="entry name" value="ADSPHPHTASE"/>
</dbReference>
<feature type="region of interest" description="Disordered" evidence="17">
    <location>
        <begin position="132"/>
        <end position="170"/>
    </location>
</feature>
<dbReference type="InterPro" id="IPR000340">
    <property type="entry name" value="Dual-sp_phosphatase_cat-dom"/>
</dbReference>
<organism evidence="20 21">
    <name type="scientific">Scleropages formosus</name>
    <name type="common">Asian bonytongue</name>
    <name type="synonym">Osteoglossum formosum</name>
    <dbReference type="NCBI Taxonomy" id="113540"/>
    <lineage>
        <taxon>Eukaryota</taxon>
        <taxon>Metazoa</taxon>
        <taxon>Chordata</taxon>
        <taxon>Craniata</taxon>
        <taxon>Vertebrata</taxon>
        <taxon>Euteleostomi</taxon>
        <taxon>Actinopterygii</taxon>
        <taxon>Neopterygii</taxon>
        <taxon>Teleostei</taxon>
        <taxon>Osteoglossocephala</taxon>
        <taxon>Osteoglossomorpha</taxon>
        <taxon>Osteoglossiformes</taxon>
        <taxon>Osteoglossidae</taxon>
        <taxon>Scleropages</taxon>
    </lineage>
</organism>
<dbReference type="PROSITE" id="PS00383">
    <property type="entry name" value="TYR_PHOSPHATASE_1"/>
    <property type="match status" value="3"/>
</dbReference>
<evidence type="ECO:0000256" key="14">
    <source>
        <dbReference type="ARBA" id="ARBA00048336"/>
    </source>
</evidence>
<feature type="domain" description="Tyrosine specific protein phosphatases" evidence="19">
    <location>
        <begin position="724"/>
        <end position="763"/>
    </location>
</feature>
<proteinExistence type="inferred from homology"/>
<gene>
    <name evidence="20" type="ORF">Z043_100526</name>
</gene>
<feature type="domain" description="Tyrosine-protein phosphatase" evidence="18">
    <location>
        <begin position="839"/>
        <end position="988"/>
    </location>
</feature>
<dbReference type="GO" id="GO:0005737">
    <property type="term" value="C:cytoplasm"/>
    <property type="evidence" value="ECO:0007669"/>
    <property type="project" value="UniProtKB-SubCell"/>
</dbReference>
<evidence type="ECO:0000256" key="1">
    <source>
        <dbReference type="ARBA" id="ARBA00004123"/>
    </source>
</evidence>
<feature type="active site" description="Phosphocysteine intermediate" evidence="16">
    <location>
        <position position="933"/>
    </location>
</feature>
<evidence type="ECO:0000259" key="19">
    <source>
        <dbReference type="PROSITE" id="PS50056"/>
    </source>
</evidence>
<evidence type="ECO:0000256" key="16">
    <source>
        <dbReference type="PIRSR" id="PIRSR620405-1"/>
    </source>
</evidence>
<dbReference type="STRING" id="113540.ENSSFOP00015023877"/>
<keyword evidence="6" id="KW-0963">Cytoplasm</keyword>
<feature type="compositionally biased region" description="Acidic residues" evidence="17">
    <location>
        <begin position="1009"/>
        <end position="1018"/>
    </location>
</feature>
<dbReference type="Pfam" id="PF00782">
    <property type="entry name" value="DSPc"/>
    <property type="match status" value="5"/>
</dbReference>
<dbReference type="GO" id="GO:0033549">
    <property type="term" value="F:MAP kinase phosphatase activity"/>
    <property type="evidence" value="ECO:0007669"/>
    <property type="project" value="TreeGrafter"/>
</dbReference>
<reference evidence="20 21" key="1">
    <citation type="submission" date="2015-08" db="EMBL/GenBank/DDBJ databases">
        <title>The genome of the Asian arowana (Scleropages formosus).</title>
        <authorList>
            <person name="Tan M.H."/>
            <person name="Gan H.M."/>
            <person name="Croft L.J."/>
            <person name="Austin C.M."/>
        </authorList>
    </citation>
    <scope>NUCLEOTIDE SEQUENCE [LARGE SCALE GENOMIC DNA]</scope>
    <source>
        <strain evidence="20">Aro1</strain>
    </source>
</reference>
<dbReference type="FunFam" id="3.90.190.10:FF:000037">
    <property type="entry name" value="dual specificity protein phosphatase 26"/>
    <property type="match status" value="1"/>
</dbReference>
<keyword evidence="9" id="KW-0539">Nucleus</keyword>
<comment type="caution">
    <text evidence="20">The sequence shown here is derived from an EMBL/GenBank/DDBJ whole genome shotgun (WGS) entry which is preliminary data.</text>
</comment>
<dbReference type="EMBL" id="JARO02000113">
    <property type="protein sequence ID" value="KPP79860.1"/>
    <property type="molecule type" value="Genomic_DNA"/>
</dbReference>
<evidence type="ECO:0000256" key="4">
    <source>
        <dbReference type="ARBA" id="ARBA00013064"/>
    </source>
</evidence>
<evidence type="ECO:0000256" key="5">
    <source>
        <dbReference type="ARBA" id="ARBA00013081"/>
    </source>
</evidence>
<evidence type="ECO:0000256" key="10">
    <source>
        <dbReference type="ARBA" id="ARBA00023845"/>
    </source>
</evidence>
<dbReference type="InterPro" id="IPR020422">
    <property type="entry name" value="TYR_PHOSPHATASE_DUAL_dom"/>
</dbReference>
<dbReference type="InterPro" id="IPR016130">
    <property type="entry name" value="Tyr_Pase_AS"/>
</dbReference>
<evidence type="ECO:0000256" key="7">
    <source>
        <dbReference type="ARBA" id="ARBA00022801"/>
    </source>
</evidence>
<dbReference type="SMART" id="SM00195">
    <property type="entry name" value="DSPc"/>
    <property type="match status" value="5"/>
</dbReference>
<evidence type="ECO:0000256" key="9">
    <source>
        <dbReference type="ARBA" id="ARBA00023242"/>
    </source>
</evidence>
<feature type="compositionally biased region" description="Basic residues" evidence="17">
    <location>
        <begin position="12"/>
        <end position="23"/>
    </location>
</feature>
<evidence type="ECO:0000256" key="8">
    <source>
        <dbReference type="ARBA" id="ARBA00022912"/>
    </source>
</evidence>
<dbReference type="EC" id="3.1.3.16" evidence="5"/>
<keyword evidence="8" id="KW-0904">Protein phosphatase</keyword>
<comment type="function">
    <text evidence="12">Dual specificity phosphatase able to dephosphorylate phosphotyrosine, phosphoserine and phosphothreonine residues within the same substrate, with a preference for phosphotyrosine as a substrate. Involved in the modulation of AMPK and MAPK1/2 signaling pathways.</text>
</comment>
<evidence type="ECO:0000256" key="13">
    <source>
        <dbReference type="ARBA" id="ARBA00047761"/>
    </source>
</evidence>
<feature type="domain" description="Tyrosine specific protein phosphatases" evidence="19">
    <location>
        <begin position="461"/>
        <end position="515"/>
    </location>
</feature>